<feature type="transmembrane region" description="Helical" evidence="1">
    <location>
        <begin position="95"/>
        <end position="114"/>
    </location>
</feature>
<evidence type="ECO:0000256" key="1">
    <source>
        <dbReference type="SAM" id="Phobius"/>
    </source>
</evidence>
<gene>
    <name evidence="2" type="ORF">E6W39_36205</name>
</gene>
<evidence type="ECO:0000313" key="2">
    <source>
        <dbReference type="EMBL" id="TQF06646.1"/>
    </source>
</evidence>
<name>A0A540WCB2_9ACTN</name>
<keyword evidence="1" id="KW-0812">Transmembrane</keyword>
<proteinExistence type="predicted"/>
<dbReference type="AlphaFoldDB" id="A0A540WCB2"/>
<dbReference type="EMBL" id="VIGB01000003">
    <property type="protein sequence ID" value="TQF06646.1"/>
    <property type="molecule type" value="Genomic_DNA"/>
</dbReference>
<keyword evidence="1" id="KW-0472">Membrane</keyword>
<keyword evidence="3" id="KW-1185">Reference proteome</keyword>
<keyword evidence="1" id="KW-1133">Transmembrane helix</keyword>
<organism evidence="2 3">
    <name type="scientific">Kitasatospora acidiphila</name>
    <dbReference type="NCBI Taxonomy" id="2567942"/>
    <lineage>
        <taxon>Bacteria</taxon>
        <taxon>Bacillati</taxon>
        <taxon>Actinomycetota</taxon>
        <taxon>Actinomycetes</taxon>
        <taxon>Kitasatosporales</taxon>
        <taxon>Streptomycetaceae</taxon>
        <taxon>Kitasatospora</taxon>
    </lineage>
</organism>
<feature type="transmembrane region" description="Helical" evidence="1">
    <location>
        <begin position="62"/>
        <end position="83"/>
    </location>
</feature>
<comment type="caution">
    <text evidence="2">The sequence shown here is derived from an EMBL/GenBank/DDBJ whole genome shotgun (WGS) entry which is preliminary data.</text>
</comment>
<dbReference type="RefSeq" id="WP_141637059.1">
    <property type="nucleotide sequence ID" value="NZ_VIGB01000003.1"/>
</dbReference>
<accession>A0A540WCB2</accession>
<reference evidence="2 3" key="1">
    <citation type="submission" date="2019-06" db="EMBL/GenBank/DDBJ databases">
        <title>Description of Kitasatospora acidophila sp. nov. isolated from pine grove soil, and reclassification of Streptomyces novaecaesareae to Kitasatospora novaeceasareae comb. nov.</title>
        <authorList>
            <person name="Kim M.J."/>
        </authorList>
    </citation>
    <scope>NUCLEOTIDE SEQUENCE [LARGE SCALE GENOMIC DNA]</scope>
    <source>
        <strain evidence="2 3">MMS16-CNU292</strain>
    </source>
</reference>
<evidence type="ECO:0000313" key="3">
    <source>
        <dbReference type="Proteomes" id="UP000319103"/>
    </source>
</evidence>
<dbReference type="Proteomes" id="UP000319103">
    <property type="component" value="Unassembled WGS sequence"/>
</dbReference>
<sequence>MARGSAARTRRGDLLRAALWGGSALAIDGVLLWAVWLPGLPVGAVDGSLAELEVQSSVNRTVLLLLLVGAGAGIGALAAGYCPSGARRLRCAAEGALLAHLAIPVFLLVRWMIYPPALAPFDHL</sequence>
<feature type="transmembrane region" description="Helical" evidence="1">
    <location>
        <begin position="17"/>
        <end position="36"/>
    </location>
</feature>
<protein>
    <submittedName>
        <fullName evidence="2">Uncharacterized protein</fullName>
    </submittedName>
</protein>